<dbReference type="RefSeq" id="WP_157885284.1">
    <property type="nucleotide sequence ID" value="NZ_HG938356.1"/>
</dbReference>
<evidence type="ECO:0000313" key="2">
    <source>
        <dbReference type="Proteomes" id="UP000028186"/>
    </source>
</evidence>
<dbReference type="HOGENOM" id="CLU_2260765_0_0_5"/>
<name>A0A068TG47_NEOGA</name>
<organism evidence="1 2">
    <name type="scientific">Neorhizobium galegae bv. officinalis bv. officinalis str. HAMBI 1141</name>
    <dbReference type="NCBI Taxonomy" id="1028801"/>
    <lineage>
        <taxon>Bacteria</taxon>
        <taxon>Pseudomonadati</taxon>
        <taxon>Pseudomonadota</taxon>
        <taxon>Alphaproteobacteria</taxon>
        <taxon>Hyphomicrobiales</taxon>
        <taxon>Rhizobiaceae</taxon>
        <taxon>Rhizobium/Agrobacterium group</taxon>
        <taxon>Neorhizobium</taxon>
    </lineage>
</organism>
<sequence length="103" mass="11470">MEGLKELLLGLAVGAFATYVSWDFADQAKRREAADSQKSYRSACVRDFQNGWSYDKCEHDGILDAKAGLESLQRCTDLVMKANWTMEAFEAACSHDPEQSVGK</sequence>
<protein>
    <submittedName>
        <fullName evidence="1">Uncharacterized protein</fullName>
    </submittedName>
</protein>
<evidence type="ECO:0000313" key="1">
    <source>
        <dbReference type="EMBL" id="CDN57061.1"/>
    </source>
</evidence>
<dbReference type="EMBL" id="HG938356">
    <property type="protein sequence ID" value="CDN57061.1"/>
    <property type="molecule type" value="Genomic_DNA"/>
</dbReference>
<keyword evidence="1" id="KW-0614">Plasmid</keyword>
<dbReference type="AlphaFoldDB" id="A0A068TG47"/>
<gene>
    <name evidence="1" type="ORF">RG1141_PA02260</name>
</gene>
<geneLocation type="plasmid" evidence="2">
    <name>II</name>
</geneLocation>
<reference evidence="2" key="1">
    <citation type="journal article" date="2014" name="BMC Genomics">
        <title>Genome sequencing of two Neorhizobium galegae strains reveals a noeT gene responsible for the unusual acetylation of the nodulation factors.</title>
        <authorList>
            <person name="Osterman J."/>
            <person name="Marsh J."/>
            <person name="Laine P.K."/>
            <person name="Zeng Z."/>
            <person name="Alatalo E."/>
            <person name="Sullivan J.T."/>
            <person name="Young J.P."/>
            <person name="Thomas-Oates J."/>
            <person name="Paulin L."/>
            <person name="Lindstrom K."/>
        </authorList>
    </citation>
    <scope>NUCLEOTIDE SEQUENCE [LARGE SCALE GENOMIC DNA]</scope>
    <source>
        <strain evidence="2">HAMBI 1141</strain>
        <plasmid evidence="2">II</plasmid>
    </source>
</reference>
<dbReference type="KEGG" id="ngl:RG1141_PA02260"/>
<proteinExistence type="predicted"/>
<accession>A0A068TG47</accession>
<dbReference type="Proteomes" id="UP000028186">
    <property type="component" value="Plasmid pHAMBI1141a"/>
</dbReference>